<keyword evidence="4" id="KW-1185">Reference proteome</keyword>
<dbReference type="AlphaFoldDB" id="A0A2P6VLJ5"/>
<dbReference type="Gene3D" id="1.50.10.10">
    <property type="match status" value="1"/>
</dbReference>
<sequence length="525" mass="56023">MPLAARPADVAAAFEQLDRRDNVTLQHFCNRWLLPAGSDLLPAAAPGLAAGPPPGWLPQVQNAEARTWAEALFSLWGALCRQATPDVAAHPERHSLLQPAAQGRPFVVPGARFREQYYWDTFWSLRGLLVCGLHDLAKDVLCTMLAAVEQFGFTPNGLRSYYLNRSQPPLLSQTVAAVHASAPDLALLARALAALQREHAYWTSSPKAVELQGPDGRTHRLSRYWAATDQPRPEAYREDVATAAGLDGAAAAALWRELASAAESGWDFSSRWLDDGVSLRSCRTTRVVPADLNALLYQMECNIASFAAELGEDEVAARFRAAAAARLQAIDALLWDERGGQWRDLVLAADASGGSTGSSSFEQSSVVVASNWVPLYCGCAPAGTARAAAALAGLRRSNLLAAAGVAVTLRETGQQWDWPNSWPPLTCMLLEGCASYCGQEGKQLAAALADQYLRSAYAAWAACGRMFEKFDAQQAGAPGGGGEYQCVDGFGWTNGVALLLLERYGWDPAAGAAAGLGSPPAATQP</sequence>
<accession>A0A2P6VLJ5</accession>
<dbReference type="PANTHER" id="PTHR23403">
    <property type="entry name" value="TREHALASE"/>
    <property type="match status" value="1"/>
</dbReference>
<dbReference type="STRING" id="554055.A0A2P6VLJ5"/>
<dbReference type="Proteomes" id="UP000239649">
    <property type="component" value="Unassembled WGS sequence"/>
</dbReference>
<evidence type="ECO:0000256" key="2">
    <source>
        <dbReference type="RuleBase" id="RU361180"/>
    </source>
</evidence>
<dbReference type="EC" id="3.2.1.28" evidence="2"/>
<dbReference type="OrthoDB" id="3542292at2759"/>
<dbReference type="SUPFAM" id="SSF48208">
    <property type="entry name" value="Six-hairpin glycosidases"/>
    <property type="match status" value="1"/>
</dbReference>
<dbReference type="GO" id="GO:0005993">
    <property type="term" value="P:trehalose catabolic process"/>
    <property type="evidence" value="ECO:0007669"/>
    <property type="project" value="TreeGrafter"/>
</dbReference>
<protein>
    <recommendedName>
        <fullName evidence="2">Trehalase</fullName>
        <ecNumber evidence="2">3.2.1.28</ecNumber>
    </recommendedName>
    <alternativeName>
        <fullName evidence="2">Alpha-trehalose glucohydrolase</fullName>
    </alternativeName>
</protein>
<organism evidence="3 4">
    <name type="scientific">Micractinium conductrix</name>
    <dbReference type="NCBI Taxonomy" id="554055"/>
    <lineage>
        <taxon>Eukaryota</taxon>
        <taxon>Viridiplantae</taxon>
        <taxon>Chlorophyta</taxon>
        <taxon>core chlorophytes</taxon>
        <taxon>Trebouxiophyceae</taxon>
        <taxon>Chlorellales</taxon>
        <taxon>Chlorellaceae</taxon>
        <taxon>Chlorella clade</taxon>
        <taxon>Micractinium</taxon>
    </lineage>
</organism>
<gene>
    <name evidence="3" type="ORF">C2E20_1881</name>
</gene>
<dbReference type="PANTHER" id="PTHR23403:SF1">
    <property type="entry name" value="TREHALASE"/>
    <property type="match status" value="1"/>
</dbReference>
<dbReference type="GO" id="GO:0004555">
    <property type="term" value="F:alpha,alpha-trehalase activity"/>
    <property type="evidence" value="ECO:0007669"/>
    <property type="project" value="UniProtKB-EC"/>
</dbReference>
<dbReference type="EMBL" id="LHPF02000003">
    <property type="protein sequence ID" value="PSC74959.1"/>
    <property type="molecule type" value="Genomic_DNA"/>
</dbReference>
<proteinExistence type="inferred from homology"/>
<comment type="caution">
    <text evidence="3">The sequence shown here is derived from an EMBL/GenBank/DDBJ whole genome shotgun (WGS) entry which is preliminary data.</text>
</comment>
<dbReference type="Pfam" id="PF01204">
    <property type="entry name" value="Trehalase"/>
    <property type="match status" value="1"/>
</dbReference>
<dbReference type="InterPro" id="IPR001661">
    <property type="entry name" value="Glyco_hydro_37"/>
</dbReference>
<dbReference type="InterPro" id="IPR012341">
    <property type="entry name" value="6hp_glycosidase-like_sf"/>
</dbReference>
<comment type="similarity">
    <text evidence="1 2">Belongs to the glycosyl hydrolase 37 family.</text>
</comment>
<evidence type="ECO:0000256" key="1">
    <source>
        <dbReference type="ARBA" id="ARBA00005615"/>
    </source>
</evidence>
<evidence type="ECO:0000313" key="3">
    <source>
        <dbReference type="EMBL" id="PSC74959.1"/>
    </source>
</evidence>
<dbReference type="InterPro" id="IPR008928">
    <property type="entry name" value="6-hairpin_glycosidase_sf"/>
</dbReference>
<evidence type="ECO:0000313" key="4">
    <source>
        <dbReference type="Proteomes" id="UP000239649"/>
    </source>
</evidence>
<dbReference type="PRINTS" id="PR00744">
    <property type="entry name" value="GLHYDRLASE37"/>
</dbReference>
<keyword evidence="2" id="KW-0326">Glycosidase</keyword>
<name>A0A2P6VLJ5_9CHLO</name>
<reference evidence="3 4" key="1">
    <citation type="journal article" date="2018" name="Plant J.">
        <title>Genome sequences of Chlorella sorokiniana UTEX 1602 and Micractinium conductrix SAG 241.80: implications to maltose excretion by a green alga.</title>
        <authorList>
            <person name="Arriola M.B."/>
            <person name="Velmurugan N."/>
            <person name="Zhang Y."/>
            <person name="Plunkett M.H."/>
            <person name="Hondzo H."/>
            <person name="Barney B.M."/>
        </authorList>
    </citation>
    <scope>NUCLEOTIDE SEQUENCE [LARGE SCALE GENOMIC DNA]</scope>
    <source>
        <strain evidence="3 4">SAG 241.80</strain>
    </source>
</reference>
<comment type="catalytic activity">
    <reaction evidence="2">
        <text>alpha,alpha-trehalose + H2O = alpha-D-glucose + beta-D-glucose</text>
        <dbReference type="Rhea" id="RHEA:32675"/>
        <dbReference type="ChEBI" id="CHEBI:15377"/>
        <dbReference type="ChEBI" id="CHEBI:15903"/>
        <dbReference type="ChEBI" id="CHEBI:16551"/>
        <dbReference type="ChEBI" id="CHEBI:17925"/>
        <dbReference type="EC" id="3.2.1.28"/>
    </reaction>
</comment>
<keyword evidence="2" id="KW-0378">Hydrolase</keyword>